<name>A0A1U7M157_9FIRM</name>
<dbReference type="EMBL" id="MJIH01000001">
    <property type="protein sequence ID" value="OLR65307.1"/>
    <property type="molecule type" value="Genomic_DNA"/>
</dbReference>
<dbReference type="InterPro" id="IPR051258">
    <property type="entry name" value="Diverse_Substrate_Transporter"/>
</dbReference>
<accession>A0A1U7M157</accession>
<dbReference type="InterPro" id="IPR037185">
    <property type="entry name" value="EmrE-like"/>
</dbReference>
<dbReference type="PANTHER" id="PTHR42920">
    <property type="entry name" value="OS03G0707200 PROTEIN-RELATED"/>
    <property type="match status" value="1"/>
</dbReference>
<evidence type="ECO:0000256" key="4">
    <source>
        <dbReference type="ARBA" id="ARBA00022692"/>
    </source>
</evidence>
<organism evidence="7 8">
    <name type="scientific">Peptoniphilus porci</name>
    <dbReference type="NCBI Taxonomy" id="2652280"/>
    <lineage>
        <taxon>Bacteria</taxon>
        <taxon>Bacillati</taxon>
        <taxon>Bacillota</taxon>
        <taxon>Tissierellia</taxon>
        <taxon>Tissierellales</taxon>
        <taxon>Peptoniphilaceae</taxon>
        <taxon>Peptoniphilus</taxon>
    </lineage>
</organism>
<keyword evidence="4" id="KW-0812">Transmembrane</keyword>
<keyword evidence="3" id="KW-1003">Cell membrane</keyword>
<dbReference type="GO" id="GO:0005886">
    <property type="term" value="C:plasma membrane"/>
    <property type="evidence" value="ECO:0007669"/>
    <property type="project" value="UniProtKB-SubCell"/>
</dbReference>
<reference evidence="7 8" key="1">
    <citation type="journal article" date="2016" name="Appl. Environ. Microbiol.">
        <title>Function and Phylogeny of Bacterial Butyryl Coenzyme A:Acetate Transferases and Their Diversity in the Proximal Colon of Swine.</title>
        <authorList>
            <person name="Trachsel J."/>
            <person name="Bayles D.O."/>
            <person name="Looft T."/>
            <person name="Levine U.Y."/>
            <person name="Allen H.K."/>
        </authorList>
    </citation>
    <scope>NUCLEOTIDE SEQUENCE [LARGE SCALE GENOMIC DNA]</scope>
    <source>
        <strain evidence="7 8">35-6-1</strain>
    </source>
</reference>
<keyword evidence="5" id="KW-1133">Transmembrane helix</keyword>
<dbReference type="Pfam" id="PF00892">
    <property type="entry name" value="EamA"/>
    <property type="match status" value="2"/>
</dbReference>
<evidence type="ECO:0000256" key="5">
    <source>
        <dbReference type="ARBA" id="ARBA00022989"/>
    </source>
</evidence>
<dbReference type="SUPFAM" id="SSF103481">
    <property type="entry name" value="Multidrug resistance efflux transporter EmrE"/>
    <property type="match status" value="2"/>
</dbReference>
<comment type="subcellular location">
    <subcellularLocation>
        <location evidence="1">Cell membrane</location>
        <topology evidence="1">Multi-pass membrane protein</topology>
    </subcellularLocation>
</comment>
<evidence type="ECO:0000313" key="8">
    <source>
        <dbReference type="Proteomes" id="UP000187166"/>
    </source>
</evidence>
<protein>
    <submittedName>
        <fullName evidence="7">Permease</fullName>
    </submittedName>
</protein>
<dbReference type="Proteomes" id="UP000187166">
    <property type="component" value="Unassembled WGS sequence"/>
</dbReference>
<keyword evidence="8" id="KW-1185">Reference proteome</keyword>
<dbReference type="AlphaFoldDB" id="A0A1U7M157"/>
<comment type="caution">
    <text evidence="7">The sequence shown here is derived from an EMBL/GenBank/DDBJ whole genome shotgun (WGS) entry which is preliminary data.</text>
</comment>
<evidence type="ECO:0000256" key="6">
    <source>
        <dbReference type="ARBA" id="ARBA00023136"/>
    </source>
</evidence>
<evidence type="ECO:0000256" key="2">
    <source>
        <dbReference type="ARBA" id="ARBA00007362"/>
    </source>
</evidence>
<dbReference type="InterPro" id="IPR000620">
    <property type="entry name" value="EamA_dom"/>
</dbReference>
<dbReference type="PANTHER" id="PTHR42920:SF5">
    <property type="entry name" value="EAMA DOMAIN-CONTAINING PROTEIN"/>
    <property type="match status" value="1"/>
</dbReference>
<evidence type="ECO:0000256" key="1">
    <source>
        <dbReference type="ARBA" id="ARBA00004651"/>
    </source>
</evidence>
<evidence type="ECO:0000256" key="3">
    <source>
        <dbReference type="ARBA" id="ARBA00022475"/>
    </source>
</evidence>
<dbReference type="STRING" id="1465756.BIV18_07165"/>
<comment type="similarity">
    <text evidence="2">Belongs to the EamA transporter family.</text>
</comment>
<dbReference type="RefSeq" id="WP_075659947.1">
    <property type="nucleotide sequence ID" value="NZ_JABDSR010000007.1"/>
</dbReference>
<accession>A0A848RHM3</accession>
<gene>
    <name evidence="7" type="ORF">BIV18_07165</name>
</gene>
<keyword evidence="6" id="KW-0472">Membrane</keyword>
<evidence type="ECO:0000313" key="7">
    <source>
        <dbReference type="EMBL" id="OLR65307.1"/>
    </source>
</evidence>
<proteinExistence type="inferred from homology"/>
<sequence length="301" mass="33412">MGKELKASIMLFFTSIIWGLAFVAQAVGMDHIGPLTFTAVRSLVAIIFLYLTYVFFNKTSKTYREQKFSMSRTIKGGILCGFVFTISINLQQFGLVYTTAGKASFLTALYIVFIPIISLFLGKKISKKLLICIIFAMMGTYIMSVKESISINRGDIVTIISAFIFAVHILILSEFSKDTNAVLLSLFQFTICGIISFIGAIIFEGIDIGAILKSYVSILYVGILSSGVGFTIQLMALKELDPVIASMISSLESVFGAIFGWIILSQRMNEREIIGAIIIFMATLIAQLPIEVYFNRRLRKH</sequence>